<evidence type="ECO:0000256" key="4">
    <source>
        <dbReference type="ARBA" id="ARBA00022741"/>
    </source>
</evidence>
<dbReference type="GO" id="GO:0005524">
    <property type="term" value="F:ATP binding"/>
    <property type="evidence" value="ECO:0007669"/>
    <property type="project" value="UniProtKB-KW"/>
</dbReference>
<evidence type="ECO:0000256" key="2">
    <source>
        <dbReference type="ARBA" id="ARBA00022448"/>
    </source>
</evidence>
<organism evidence="7 8">
    <name type="scientific">Zwartia hollandica</name>
    <dbReference type="NCBI Taxonomy" id="324606"/>
    <lineage>
        <taxon>Bacteria</taxon>
        <taxon>Pseudomonadati</taxon>
        <taxon>Pseudomonadota</taxon>
        <taxon>Betaproteobacteria</taxon>
        <taxon>Burkholderiales</taxon>
        <taxon>Alcaligenaceae</taxon>
        <taxon>Zwartia</taxon>
    </lineage>
</organism>
<evidence type="ECO:0000313" key="7">
    <source>
        <dbReference type="EMBL" id="MBZ1351044.1"/>
    </source>
</evidence>
<keyword evidence="3" id="KW-0472">Membrane</keyword>
<comment type="similarity">
    <text evidence="1">Belongs to the ABC transporter superfamily.</text>
</comment>
<evidence type="ECO:0000259" key="6">
    <source>
        <dbReference type="PROSITE" id="PS50893"/>
    </source>
</evidence>
<sequence length="222" mass="24571">MDDPAVIRVEGVSKSYEVRGGWRTVLHGINLNVEQGQKIGVLGLNGAGKSTLIRLLGGVSLPDSGTIERGMSVSWPLALDGGFQGSLTGYDNLKFICRIYGADIDSVLPFVEDFAELGKYLHEPAKSYSAGMRSRLGFAISMAIEFDCYLIDETLAVGDERFRARCHEELIVKRADRSLVLVSHQAETIRELCDKACVLHEQTLHHFDDIDSAYAFYRSILQ</sequence>
<evidence type="ECO:0000313" key="8">
    <source>
        <dbReference type="Proteomes" id="UP000739565"/>
    </source>
</evidence>
<dbReference type="PROSITE" id="PS00211">
    <property type="entry name" value="ABC_TRANSPORTER_1"/>
    <property type="match status" value="1"/>
</dbReference>
<dbReference type="Gene3D" id="3.40.50.300">
    <property type="entry name" value="P-loop containing nucleotide triphosphate hydrolases"/>
    <property type="match status" value="1"/>
</dbReference>
<dbReference type="InterPro" id="IPR003593">
    <property type="entry name" value="AAA+_ATPase"/>
</dbReference>
<keyword evidence="4" id="KW-0547">Nucleotide-binding</keyword>
<gene>
    <name evidence="7" type="ORF">KZZ10_10340</name>
</gene>
<dbReference type="SUPFAM" id="SSF52540">
    <property type="entry name" value="P-loop containing nucleoside triphosphate hydrolases"/>
    <property type="match status" value="1"/>
</dbReference>
<keyword evidence="8" id="KW-1185">Reference proteome</keyword>
<dbReference type="GO" id="GO:0016020">
    <property type="term" value="C:membrane"/>
    <property type="evidence" value="ECO:0007669"/>
    <property type="project" value="InterPro"/>
</dbReference>
<name>A0A953NCB9_9BURK</name>
<dbReference type="InterPro" id="IPR003439">
    <property type="entry name" value="ABC_transporter-like_ATP-bd"/>
</dbReference>
<dbReference type="AlphaFoldDB" id="A0A953NCB9"/>
<dbReference type="CDD" id="cd03220">
    <property type="entry name" value="ABC_KpsT_Wzt"/>
    <property type="match status" value="1"/>
</dbReference>
<dbReference type="InterPro" id="IPR027417">
    <property type="entry name" value="P-loop_NTPase"/>
</dbReference>
<evidence type="ECO:0000256" key="3">
    <source>
        <dbReference type="ARBA" id="ARBA00022475"/>
    </source>
</evidence>
<dbReference type="InterPro" id="IPR050683">
    <property type="entry name" value="Bact_Polysacc_Export_ATP-bd"/>
</dbReference>
<evidence type="ECO:0000256" key="5">
    <source>
        <dbReference type="ARBA" id="ARBA00022840"/>
    </source>
</evidence>
<dbReference type="SMART" id="SM00382">
    <property type="entry name" value="AAA"/>
    <property type="match status" value="1"/>
</dbReference>
<dbReference type="PANTHER" id="PTHR46743">
    <property type="entry name" value="TEICHOIC ACIDS EXPORT ATP-BINDING PROTEIN TAGH"/>
    <property type="match status" value="1"/>
</dbReference>
<dbReference type="PROSITE" id="PS50893">
    <property type="entry name" value="ABC_TRANSPORTER_2"/>
    <property type="match status" value="1"/>
</dbReference>
<keyword evidence="2" id="KW-0813">Transport</keyword>
<dbReference type="GO" id="GO:0140359">
    <property type="term" value="F:ABC-type transporter activity"/>
    <property type="evidence" value="ECO:0007669"/>
    <property type="project" value="InterPro"/>
</dbReference>
<keyword evidence="5 7" id="KW-0067">ATP-binding</keyword>
<accession>A0A953NCB9</accession>
<dbReference type="Proteomes" id="UP000739565">
    <property type="component" value="Unassembled WGS sequence"/>
</dbReference>
<dbReference type="EMBL" id="JAHXRI010000007">
    <property type="protein sequence ID" value="MBZ1351044.1"/>
    <property type="molecule type" value="Genomic_DNA"/>
</dbReference>
<feature type="domain" description="ABC transporter" evidence="6">
    <location>
        <begin position="7"/>
        <end position="222"/>
    </location>
</feature>
<dbReference type="PANTHER" id="PTHR46743:SF2">
    <property type="entry name" value="TEICHOIC ACIDS EXPORT ATP-BINDING PROTEIN TAGH"/>
    <property type="match status" value="1"/>
</dbReference>
<dbReference type="GO" id="GO:0016887">
    <property type="term" value="F:ATP hydrolysis activity"/>
    <property type="evidence" value="ECO:0007669"/>
    <property type="project" value="InterPro"/>
</dbReference>
<protein>
    <submittedName>
        <fullName evidence="7">ABC transporter ATP-binding protein</fullName>
    </submittedName>
</protein>
<comment type="caution">
    <text evidence="7">The sequence shown here is derived from an EMBL/GenBank/DDBJ whole genome shotgun (WGS) entry which is preliminary data.</text>
</comment>
<reference evidence="7" key="1">
    <citation type="submission" date="2021-07" db="EMBL/GenBank/DDBJ databases">
        <title>New genus and species of the family Alcaligenaceae.</title>
        <authorList>
            <person name="Hahn M.W."/>
        </authorList>
    </citation>
    <scope>NUCLEOTIDE SEQUENCE</scope>
    <source>
        <strain evidence="7">LF4-65</strain>
    </source>
</reference>
<proteinExistence type="inferred from homology"/>
<evidence type="ECO:0000256" key="1">
    <source>
        <dbReference type="ARBA" id="ARBA00005417"/>
    </source>
</evidence>
<dbReference type="InterPro" id="IPR015860">
    <property type="entry name" value="ABC_transpr_TagH-like"/>
</dbReference>
<keyword evidence="3" id="KW-1003">Cell membrane</keyword>
<dbReference type="Pfam" id="PF00005">
    <property type="entry name" value="ABC_tran"/>
    <property type="match status" value="1"/>
</dbReference>
<dbReference type="InterPro" id="IPR017871">
    <property type="entry name" value="ABC_transporter-like_CS"/>
</dbReference>